<feature type="region of interest" description="Disordered" evidence="7">
    <location>
        <begin position="2613"/>
        <end position="2634"/>
    </location>
</feature>
<evidence type="ECO:0000256" key="1">
    <source>
        <dbReference type="ARBA" id="ARBA00001957"/>
    </source>
</evidence>
<dbReference type="Gene3D" id="3.40.50.980">
    <property type="match status" value="2"/>
</dbReference>
<keyword evidence="5" id="KW-0677">Repeat</keyword>
<dbReference type="InterPro" id="IPR020845">
    <property type="entry name" value="AMP-binding_CS"/>
</dbReference>
<name>A0A919V8N8_9ACTN</name>
<evidence type="ECO:0000259" key="8">
    <source>
        <dbReference type="PROSITE" id="PS50075"/>
    </source>
</evidence>
<dbReference type="Pfam" id="PF00550">
    <property type="entry name" value="PP-binding"/>
    <property type="match status" value="2"/>
</dbReference>
<dbReference type="CDD" id="cd12117">
    <property type="entry name" value="A_NRPS_Srf_like"/>
    <property type="match status" value="1"/>
</dbReference>
<dbReference type="FunFam" id="1.10.1200.10:FF:000005">
    <property type="entry name" value="Nonribosomal peptide synthetase 1"/>
    <property type="match status" value="2"/>
</dbReference>
<dbReference type="InterPro" id="IPR010071">
    <property type="entry name" value="AA_adenyl_dom"/>
</dbReference>
<comment type="similarity">
    <text evidence="2">Belongs to the ATP-dependent AMP-binding enzyme family.</text>
</comment>
<dbReference type="FunFam" id="3.30.300.30:FF:000010">
    <property type="entry name" value="Enterobactin synthetase component F"/>
    <property type="match status" value="1"/>
</dbReference>
<dbReference type="NCBIfam" id="TIGR01733">
    <property type="entry name" value="AA-adenyl-dom"/>
    <property type="match status" value="2"/>
</dbReference>
<reference evidence="9" key="1">
    <citation type="submission" date="2021-01" db="EMBL/GenBank/DDBJ databases">
        <title>Whole genome shotgun sequence of Sinosporangium siamense NBRC 109515.</title>
        <authorList>
            <person name="Komaki H."/>
            <person name="Tamura T."/>
        </authorList>
    </citation>
    <scope>NUCLEOTIDE SEQUENCE</scope>
    <source>
        <strain evidence="9">NBRC 109515</strain>
    </source>
</reference>
<dbReference type="GO" id="GO:0008610">
    <property type="term" value="P:lipid biosynthetic process"/>
    <property type="evidence" value="ECO:0007669"/>
    <property type="project" value="UniProtKB-ARBA"/>
</dbReference>
<accession>A0A919V8N8</accession>
<evidence type="ECO:0000256" key="7">
    <source>
        <dbReference type="SAM" id="MobiDB-lite"/>
    </source>
</evidence>
<dbReference type="InterPro" id="IPR045851">
    <property type="entry name" value="AMP-bd_C_sf"/>
</dbReference>
<keyword evidence="6" id="KW-0045">Antibiotic biosynthesis</keyword>
<protein>
    <recommendedName>
        <fullName evidence="8">Carrier domain-containing protein</fullName>
    </recommendedName>
</protein>
<evidence type="ECO:0000313" key="10">
    <source>
        <dbReference type="Proteomes" id="UP000606172"/>
    </source>
</evidence>
<dbReference type="SUPFAM" id="SSF56801">
    <property type="entry name" value="Acetyl-CoA synthetase-like"/>
    <property type="match status" value="2"/>
</dbReference>
<dbReference type="InterPro" id="IPR023213">
    <property type="entry name" value="CAT-like_dom_sf"/>
</dbReference>
<dbReference type="GO" id="GO:0003824">
    <property type="term" value="F:catalytic activity"/>
    <property type="evidence" value="ECO:0007669"/>
    <property type="project" value="InterPro"/>
</dbReference>
<dbReference type="InterPro" id="IPR001242">
    <property type="entry name" value="Condensation_dom"/>
</dbReference>
<dbReference type="Gene3D" id="3.30.300.30">
    <property type="match status" value="2"/>
</dbReference>
<dbReference type="Gene3D" id="3.40.50.12780">
    <property type="entry name" value="N-terminal domain of ligase-like"/>
    <property type="match status" value="1"/>
</dbReference>
<dbReference type="PROSITE" id="PS00012">
    <property type="entry name" value="PHOSPHOPANTETHEINE"/>
    <property type="match status" value="2"/>
</dbReference>
<sequence>MQLAARARRAGLSLTPRQIFERKTPERLAALADGPAGEAPSLGISGDSLGISGDEIPIELTERDRARLKASVPEPTHVWPLSPLQSGMLFHRALDEQGPDVYQTQRVVDLTGPLDEARLRAAWQTVLARHDALRTSFHQVESGQTVQVVAAHAPLPWQTADLSDLDDGDAQAETDRLLAADRRDRLEVTTAPLLRLLLIRLGGDRHRLVLTSHHALLDGWSTPIVLGEVAAAYAGDQVLPAPVSFGTYLAWLSRQDAATAQEAWRAELAGLDEPTLVAPGALRAPGPSDRYEEFLPQETTRALLGFARRHEVTLNTVMQAAWALVLARLTGRRDVVFGAAVSGRPAELPDVERVVGMFLNTVPVRVRLRGELPFVELLAELQERQAALMAHQHAGLSEIQKVAGPGATFDTVLMVENYPRNAPSFGGVTISGMAARAGTSFPLTLGVAPGDRLGLRTTYRPDLFTRDEVGEVIHQLIRVLERVLADPAVPVGRIGTLAGGADLGTTADATAALPPVPELLRRQAERHPHAVAVAADGRGLSYADLDESASRLAAYLAGRGVRRGDRVAVALGRSADLVVAWLGVWRAGAAFVPIDPEYPASRIELMVRDSSPAVVLCSRETRDLVRDQDPIVVDEPEVRAAVAEAEPLSVWCGGDDLAYVMYTSGSTGTPKGVGVPHRAVASLVGQPGWQVGPGDTVLAHASHSFDISLFEIWVPLAAGARILIAGPGVVDAGRVRDAVAQGATAVHLTAGAFRVLADAAPDCFAGLREVLTGGDVVPLEAVERVREACPDLRVRHMYGPTETTLCATWQVIEPGEKTGSVLPIGRPLAGRLAVVLDPFLNPVPPGMVGELYLGGAGVALGYLGRPGLTAPRFVAAPGGQRLYRTGDLAKWTRYGELVFAGRADAQVKIRGYRVEPGEVEAVLATHPAVRTAVVVADEGRLIAYVLLRDQEDPAITKVLLEHARGELPEYMVPAAVVVLDTLPLTVNGKVDRAALPAPRFTAESTGDLPGRAYGNETERVLCELFAEILGLPAAVGAEDSFFALGGDSITSMQLTARARRAGLLLRVEDVFEHATPAGIAAAARRAEEGVAVEDGVGEIVWTPVMMELRELDEESVLHGELAQWAVVRVPAGLTLDVLTDGWQAVLNRHDMLRARVEPDGRLVTAPVGAVAASTQIERIEVDTVLTGGDLDAHASRQAHEATGRLDPAAGVMAQIVWIVDAPGQEARLAVAVHHLAVDGVSWHILLPDLRAACESRQAGREQDLEPVPTSFRRWARLLAGQATERAGELEAWRSILADTDSPLGTRVPVPGRDTAATARRDSWTVSGPEAATLVDTVTAAFHCGVHEVLLAAFAGAVALVRGAAVTVEVEGHGRRPVGEADLSRTLGWFTSVHPVRLDATGIDHGEARAGGPAAGRLLKTVKEQVRAFPGDGLGFGLLRHLNPETAPVLAALPRPRVAFNYMGRSSAAVGRAGMWQPVGAIGGNAHQDMPLRHVLEVGAAVQDGVDGPAMQLTLTWAGELLEEPEARALGQAWLNVLSGIAAHAAAPGAGGYTPSDFALVELTQAEVDEVSGPALADIWPLSPLQEGLLFHAAYDATGRDVYESQRVLDLIGPLDADRMRAAWESVLARHDALRASFHQLGSGTAVQAVADRVELPWRTADAGSAAEAELAAAGELTERFDLSRAPLLRLLLIRLDERWHRLVVTSHHIIADGWSLPVLFGEVKAFYEDPPAARSAVSYREYLEWLDRQDAEAARAAWRDELADLDEPTRVSAGETATVAERPERVRYELTGELSRAVTGLAQAQGVTVNTVLQAAWALVLARLTRRTDVVFGMTTAGRPAELPAVERMVGLFINMVPVRVRLRGTSTIARLLTELRERQVALMQHQHLGLAEIQRTAGPGASFDSTVVYENYPRPPLDSQEPDGLTIRPVGVPEDAGHYPLTLVAALDDGRVVGDLIYRPDAFSRERAELVMTVLVRVLEQMIADPAGAVSRIGLGGPGADPAWTSGGPRAGSDAPLGELVRRIATERPDSVAVVGGDGELTYAELLARAIGLARHLVRRGAGPERRVGVLVERGADWATAVLGVSLAGSAAVLMEPSYPPERLGWMMSDSAPAVVVCSAATRFRVPVGIDTVVVGEGIADGLAGDVELPVVVPENAAYVVYTSGSTGVPKGVVVSHAGLGNLAAAQIDRFGVAPSSRVLLMAALGFDAVMSELLMALLSGGTLVALPGYELPPRTGLADVLVRWGITHVTVPPSVLATVAEDLPDSVKTIVVAGEACGPDLVERFSLRHRMVNAYGPCEATVCSTMSGPLAPGAAVPIGTPIAGGRCEVLDQFLRPLPAGVTGELYVAGVGLARGYLNRPGLTSTRFVAAPDGRRLYRTGDLAYWTPGGELVFAGRADDQVKVRGFRVEPGEIEAAMTAHPHVAQAAVAMWRGRLIGYVTPAPGGITVDEMREHLAARLPGHMVPAVIMMVEALPLTPNGKVDRKALPEPEFAAGGEDPERATGSDAPVTETERALCDVFAEALGVDRVGVDDSFFDLGGDSIISMRLAARARSTGLTISPRQVFEEKTPRKLAALIDAAPPHSPPDPGAAAVPSGAPLVDLTRHQMAELEAALGEGPDRLHDDAPHEGEQR</sequence>
<dbReference type="PANTHER" id="PTHR45527">
    <property type="entry name" value="NONRIBOSOMAL PEPTIDE SYNTHETASE"/>
    <property type="match status" value="1"/>
</dbReference>
<proteinExistence type="inferred from homology"/>
<dbReference type="Gene3D" id="2.30.38.10">
    <property type="entry name" value="Luciferase, Domain 3"/>
    <property type="match status" value="1"/>
</dbReference>
<keyword evidence="4" id="KW-0597">Phosphoprotein</keyword>
<dbReference type="InterPro" id="IPR029058">
    <property type="entry name" value="AB_hydrolase_fold"/>
</dbReference>
<dbReference type="Gene3D" id="3.40.50.1820">
    <property type="entry name" value="alpha/beta hydrolase"/>
    <property type="match status" value="1"/>
</dbReference>
<dbReference type="Gene3D" id="3.30.559.10">
    <property type="entry name" value="Chloramphenicol acetyltransferase-like domain"/>
    <property type="match status" value="3"/>
</dbReference>
<dbReference type="Proteomes" id="UP000606172">
    <property type="component" value="Unassembled WGS sequence"/>
</dbReference>
<dbReference type="GO" id="GO:0017000">
    <property type="term" value="P:antibiotic biosynthetic process"/>
    <property type="evidence" value="ECO:0007669"/>
    <property type="project" value="UniProtKB-KW"/>
</dbReference>
<dbReference type="Pfam" id="PF00668">
    <property type="entry name" value="Condensation"/>
    <property type="match status" value="3"/>
</dbReference>
<dbReference type="GO" id="GO:0031177">
    <property type="term" value="F:phosphopantetheine binding"/>
    <property type="evidence" value="ECO:0007669"/>
    <property type="project" value="InterPro"/>
</dbReference>
<organism evidence="9 10">
    <name type="scientific">Sinosporangium siamense</name>
    <dbReference type="NCBI Taxonomy" id="1367973"/>
    <lineage>
        <taxon>Bacteria</taxon>
        <taxon>Bacillati</taxon>
        <taxon>Actinomycetota</taxon>
        <taxon>Actinomycetes</taxon>
        <taxon>Streptosporangiales</taxon>
        <taxon>Streptosporangiaceae</taxon>
        <taxon>Sinosporangium</taxon>
    </lineage>
</organism>
<gene>
    <name evidence="9" type="ORF">Ssi02_65610</name>
</gene>
<dbReference type="InterPro" id="IPR025110">
    <property type="entry name" value="AMP-bd_C"/>
</dbReference>
<feature type="domain" description="Carrier" evidence="8">
    <location>
        <begin position="2509"/>
        <end position="2583"/>
    </location>
</feature>
<dbReference type="EMBL" id="BOOW01000043">
    <property type="protein sequence ID" value="GII96330.1"/>
    <property type="molecule type" value="Genomic_DNA"/>
</dbReference>
<evidence type="ECO:0000256" key="3">
    <source>
        <dbReference type="ARBA" id="ARBA00022450"/>
    </source>
</evidence>
<dbReference type="SUPFAM" id="SSF52777">
    <property type="entry name" value="CoA-dependent acyltransferases"/>
    <property type="match status" value="6"/>
</dbReference>
<dbReference type="FunFam" id="3.40.50.980:FF:000001">
    <property type="entry name" value="Non-ribosomal peptide synthetase"/>
    <property type="match status" value="1"/>
</dbReference>
<evidence type="ECO:0000256" key="6">
    <source>
        <dbReference type="ARBA" id="ARBA00023194"/>
    </source>
</evidence>
<keyword evidence="10" id="KW-1185">Reference proteome</keyword>
<dbReference type="SUPFAM" id="SSF47336">
    <property type="entry name" value="ACP-like"/>
    <property type="match status" value="2"/>
</dbReference>
<evidence type="ECO:0000256" key="4">
    <source>
        <dbReference type="ARBA" id="ARBA00022553"/>
    </source>
</evidence>
<dbReference type="InterPro" id="IPR000873">
    <property type="entry name" value="AMP-dep_synth/lig_dom"/>
</dbReference>
<dbReference type="Gene3D" id="1.10.1200.10">
    <property type="entry name" value="ACP-like"/>
    <property type="match status" value="1"/>
</dbReference>
<dbReference type="InterPro" id="IPR020806">
    <property type="entry name" value="PKS_PP-bd"/>
</dbReference>
<comment type="caution">
    <text evidence="9">The sequence shown here is derived from an EMBL/GenBank/DDBJ whole genome shotgun (WGS) entry which is preliminary data.</text>
</comment>
<dbReference type="Pfam" id="PF13193">
    <property type="entry name" value="AMP-binding_C"/>
    <property type="match status" value="2"/>
</dbReference>
<evidence type="ECO:0000313" key="9">
    <source>
        <dbReference type="EMBL" id="GII96330.1"/>
    </source>
</evidence>
<dbReference type="Pfam" id="PF00501">
    <property type="entry name" value="AMP-binding"/>
    <property type="match status" value="2"/>
</dbReference>
<dbReference type="PROSITE" id="PS00455">
    <property type="entry name" value="AMP_BINDING"/>
    <property type="match status" value="2"/>
</dbReference>
<dbReference type="InterPro" id="IPR042099">
    <property type="entry name" value="ANL_N_sf"/>
</dbReference>
<dbReference type="CDD" id="cd19543">
    <property type="entry name" value="DCL_NRPS"/>
    <property type="match status" value="2"/>
</dbReference>
<dbReference type="PROSITE" id="PS50075">
    <property type="entry name" value="CARRIER"/>
    <property type="match status" value="2"/>
</dbReference>
<feature type="compositionally biased region" description="Basic and acidic residues" evidence="7">
    <location>
        <begin position="2619"/>
        <end position="2634"/>
    </location>
</feature>
<dbReference type="NCBIfam" id="TIGR01720">
    <property type="entry name" value="NRPS-para261"/>
    <property type="match status" value="1"/>
</dbReference>
<feature type="domain" description="Carrier" evidence="8">
    <location>
        <begin position="1012"/>
        <end position="1087"/>
    </location>
</feature>
<dbReference type="InterPro" id="IPR010060">
    <property type="entry name" value="NRPS_synth"/>
</dbReference>
<dbReference type="GO" id="GO:0005737">
    <property type="term" value="C:cytoplasm"/>
    <property type="evidence" value="ECO:0007669"/>
    <property type="project" value="TreeGrafter"/>
</dbReference>
<dbReference type="PANTHER" id="PTHR45527:SF1">
    <property type="entry name" value="FATTY ACID SYNTHASE"/>
    <property type="match status" value="1"/>
</dbReference>
<dbReference type="GO" id="GO:0043041">
    <property type="term" value="P:amino acid activation for nonribosomal peptide biosynthetic process"/>
    <property type="evidence" value="ECO:0007669"/>
    <property type="project" value="TreeGrafter"/>
</dbReference>
<keyword evidence="3" id="KW-0596">Phosphopantetheine</keyword>
<dbReference type="InterPro" id="IPR006162">
    <property type="entry name" value="Ppantetheine_attach_site"/>
</dbReference>
<dbReference type="Gene3D" id="3.30.559.30">
    <property type="entry name" value="Nonribosomal peptide synthetase, condensation domain"/>
    <property type="match status" value="3"/>
</dbReference>
<dbReference type="InterPro" id="IPR009081">
    <property type="entry name" value="PP-bd_ACP"/>
</dbReference>
<evidence type="ECO:0000256" key="5">
    <source>
        <dbReference type="ARBA" id="ARBA00022737"/>
    </source>
</evidence>
<comment type="cofactor">
    <cofactor evidence="1">
        <name>pantetheine 4'-phosphate</name>
        <dbReference type="ChEBI" id="CHEBI:47942"/>
    </cofactor>
</comment>
<dbReference type="GO" id="GO:0044550">
    <property type="term" value="P:secondary metabolite biosynthetic process"/>
    <property type="evidence" value="ECO:0007669"/>
    <property type="project" value="TreeGrafter"/>
</dbReference>
<dbReference type="InterPro" id="IPR036736">
    <property type="entry name" value="ACP-like_sf"/>
</dbReference>
<dbReference type="SMART" id="SM00823">
    <property type="entry name" value="PKS_PP"/>
    <property type="match status" value="2"/>
</dbReference>
<evidence type="ECO:0000256" key="2">
    <source>
        <dbReference type="ARBA" id="ARBA00006432"/>
    </source>
</evidence>